<reference evidence="1 2" key="1">
    <citation type="submission" date="2018-09" db="EMBL/GenBank/DDBJ databases">
        <title>Micromonospora sp. nov. MS1-9, isolated from a root of Musa sp.</title>
        <authorList>
            <person name="Kuncharoen N."/>
            <person name="Kudo T."/>
            <person name="Ohkuma M."/>
            <person name="Yuki M."/>
            <person name="Tanasupawat S."/>
        </authorList>
    </citation>
    <scope>NUCLEOTIDE SEQUENCE [LARGE SCALE GENOMIC DNA]</scope>
    <source>
        <strain evidence="1 2">MS1-9</strain>
    </source>
</reference>
<name>A0A3A9XT45_9ACTN</name>
<dbReference type="EMBL" id="RAZT01000017">
    <property type="protein sequence ID" value="RKN27922.1"/>
    <property type="molecule type" value="Genomic_DNA"/>
</dbReference>
<organism evidence="1 2">
    <name type="scientific">Micromonospora musae</name>
    <dbReference type="NCBI Taxonomy" id="1894970"/>
    <lineage>
        <taxon>Bacteria</taxon>
        <taxon>Bacillati</taxon>
        <taxon>Actinomycetota</taxon>
        <taxon>Actinomycetes</taxon>
        <taxon>Micromonosporales</taxon>
        <taxon>Micromonosporaceae</taxon>
        <taxon>Micromonospora</taxon>
    </lineage>
</organism>
<evidence type="ECO:0000313" key="1">
    <source>
        <dbReference type="EMBL" id="RKN27922.1"/>
    </source>
</evidence>
<evidence type="ECO:0000313" key="2">
    <source>
        <dbReference type="Proteomes" id="UP000275865"/>
    </source>
</evidence>
<comment type="caution">
    <text evidence="1">The sequence shown here is derived from an EMBL/GenBank/DDBJ whole genome shotgun (WGS) entry which is preliminary data.</text>
</comment>
<protein>
    <submittedName>
        <fullName evidence="1">Uncharacterized protein</fullName>
    </submittedName>
</protein>
<proteinExistence type="predicted"/>
<gene>
    <name evidence="1" type="ORF">D7044_27310</name>
</gene>
<dbReference type="AlphaFoldDB" id="A0A3A9XT45"/>
<sequence>MVSSSVTVHVHFNADRSMRLVVAGPHGPVDAGVTRRSADLGRLAREAAAAEYGPGPMEVDVLVDRPPWLEEGMIVRPDASVVDPTEQPTHPFAQIVGFLPVGGVLVVHPESGAAVYPPEELVVCDPRSVGSGIVEAIVRRTGFAAP</sequence>
<accession>A0A3A9XT45</accession>
<dbReference type="Proteomes" id="UP000275865">
    <property type="component" value="Unassembled WGS sequence"/>
</dbReference>